<dbReference type="GO" id="GO:0016787">
    <property type="term" value="F:hydrolase activity"/>
    <property type="evidence" value="ECO:0007669"/>
    <property type="project" value="UniProtKB-KW"/>
</dbReference>
<evidence type="ECO:0000259" key="2">
    <source>
        <dbReference type="Pfam" id="PF12695"/>
    </source>
</evidence>
<feature type="transmembrane region" description="Helical" evidence="1">
    <location>
        <begin position="182"/>
        <end position="202"/>
    </location>
</feature>
<reference evidence="3" key="2">
    <citation type="submission" date="2024-06" db="EMBL/GenBank/DDBJ databases">
        <authorList>
            <person name="Petrova K.O."/>
            <person name="Toshchakov S.V."/>
            <person name="Boltjanskaja Y.V."/>
            <person name="Kevbrin V."/>
        </authorList>
    </citation>
    <scope>NUCLEOTIDE SEQUENCE</scope>
    <source>
        <strain evidence="3">Z-910T</strain>
    </source>
</reference>
<feature type="transmembrane region" description="Helical" evidence="1">
    <location>
        <begin position="79"/>
        <end position="101"/>
    </location>
</feature>
<keyword evidence="1" id="KW-0812">Transmembrane</keyword>
<reference evidence="3" key="1">
    <citation type="journal article" date="2013" name="Extremophiles">
        <title>Proteinivorax tanatarense gen. nov., sp. nov., an anaerobic, haloalkaliphilic, proteolytic bacterium isolated from a decaying algal bloom, and proposal of Proteinivoraceae fam. nov.</title>
        <authorList>
            <person name="Kevbrin V."/>
            <person name="Boltyanskaya Y."/>
            <person name="Zhilina T."/>
            <person name="Kolganova T."/>
            <person name="Lavrentjeva E."/>
            <person name="Kuznetsov B."/>
        </authorList>
    </citation>
    <scope>NUCLEOTIDE SEQUENCE</scope>
    <source>
        <strain evidence="3">Z-910T</strain>
    </source>
</reference>
<dbReference type="InterPro" id="IPR029058">
    <property type="entry name" value="AB_hydrolase_fold"/>
</dbReference>
<dbReference type="Pfam" id="PF12695">
    <property type="entry name" value="Abhydrolase_5"/>
    <property type="match status" value="1"/>
</dbReference>
<feature type="transmembrane region" description="Helical" evidence="1">
    <location>
        <begin position="238"/>
        <end position="253"/>
    </location>
</feature>
<dbReference type="PANTHER" id="PTHR33802">
    <property type="entry name" value="SI:CH211-161H7.5-RELATED"/>
    <property type="match status" value="1"/>
</dbReference>
<evidence type="ECO:0000313" key="3">
    <source>
        <dbReference type="EMBL" id="XBX75266.1"/>
    </source>
</evidence>
<evidence type="ECO:0000256" key="1">
    <source>
        <dbReference type="SAM" id="Phobius"/>
    </source>
</evidence>
<feature type="transmembrane region" description="Helical" evidence="1">
    <location>
        <begin position="214"/>
        <end position="233"/>
    </location>
</feature>
<proteinExistence type="predicted"/>
<name>A0AAU7VMA1_9FIRM</name>
<protein>
    <submittedName>
        <fullName evidence="3">Alpha/beta hydrolase</fullName>
    </submittedName>
</protein>
<keyword evidence="1" id="KW-1133">Transmembrane helix</keyword>
<feature type="transmembrane region" description="Helical" evidence="1">
    <location>
        <begin position="121"/>
        <end position="138"/>
    </location>
</feature>
<feature type="transmembrane region" description="Helical" evidence="1">
    <location>
        <begin position="43"/>
        <end position="67"/>
    </location>
</feature>
<keyword evidence="3" id="KW-0378">Hydrolase</keyword>
<accession>A0AAU7VMA1</accession>
<sequence length="522" mass="58487">MIGLDSLEKNKKGLVDKAGVNKIKKGFKGGFTLFTRKKTAYKIFVVIAYLGVITTNALANIIPIGGVTTGEVSDSYPNFFAPAGFTFGIWAVIYLLLGAYVLYQFGLFRRQLINERIFQEIAPYFIISSLANILWIFAWHNFKIAVSLFLMIAILLSLIKIQYILKRFKLYSRDKLFIRAPFSIYFGWITVATIANITTYLVSINWSGFGLSDVTWTVIILIVGLMIGSLTIFLNKDLVYGGVIIWAYFGILFKHTSPYDFGGKYVPIILTVILSIIILSMVMAYIGKKLRAFFVILILLVVVSTVFISFRTYKAMDEAVKAKESPNVTVQDRTIVFNPEDEAIANLVFYQGGLVQPQAYAVLGQMLSEQGVRVFIPRMPLNLSILNASSFDKIHGEYEDGNDWYIGGHSLGGATASIYAKNNSENIEGIFFLGAYPSDRSDLSGFEIDVLSINASLDSIIDRDKYEQTKSLLPQHTVYVEIEGGNHSNFGYYGLQKGDEKSTITRKEQHKVVSEKISEMIE</sequence>
<dbReference type="PANTHER" id="PTHR33802:SF1">
    <property type="entry name" value="XK-RELATED PROTEIN"/>
    <property type="match status" value="1"/>
</dbReference>
<keyword evidence="1" id="KW-0472">Membrane</keyword>
<feature type="transmembrane region" description="Helical" evidence="1">
    <location>
        <begin position="144"/>
        <end position="161"/>
    </location>
</feature>
<gene>
    <name evidence="3" type="ORF">PRVXT_000378</name>
</gene>
<feature type="transmembrane region" description="Helical" evidence="1">
    <location>
        <begin position="293"/>
        <end position="313"/>
    </location>
</feature>
<dbReference type="AlphaFoldDB" id="A0AAU7VMA1"/>
<organism evidence="3">
    <name type="scientific">Proteinivorax tanatarense</name>
    <dbReference type="NCBI Taxonomy" id="1260629"/>
    <lineage>
        <taxon>Bacteria</taxon>
        <taxon>Bacillati</taxon>
        <taxon>Bacillota</taxon>
        <taxon>Clostridia</taxon>
        <taxon>Eubacteriales</taxon>
        <taxon>Proteinivoracaceae</taxon>
        <taxon>Proteinivorax</taxon>
    </lineage>
</organism>
<dbReference type="InterPro" id="IPR029059">
    <property type="entry name" value="AB_hydrolase_5"/>
</dbReference>
<dbReference type="Gene3D" id="3.40.50.1820">
    <property type="entry name" value="alpha/beta hydrolase"/>
    <property type="match status" value="1"/>
</dbReference>
<feature type="transmembrane region" description="Helical" evidence="1">
    <location>
        <begin position="265"/>
        <end position="286"/>
    </location>
</feature>
<feature type="domain" description="Alpha/beta hydrolase fold-5" evidence="2">
    <location>
        <begin position="347"/>
        <end position="510"/>
    </location>
</feature>
<dbReference type="SUPFAM" id="SSF53474">
    <property type="entry name" value="alpha/beta-Hydrolases"/>
    <property type="match status" value="1"/>
</dbReference>
<dbReference type="RefSeq" id="WP_350344011.1">
    <property type="nucleotide sequence ID" value="NZ_CP158367.1"/>
</dbReference>
<dbReference type="EMBL" id="CP158367">
    <property type="protein sequence ID" value="XBX75266.1"/>
    <property type="molecule type" value="Genomic_DNA"/>
</dbReference>